<dbReference type="InParanoid" id="A0A0G4EB03"/>
<dbReference type="Proteomes" id="UP000041254">
    <property type="component" value="Unassembled WGS sequence"/>
</dbReference>
<protein>
    <submittedName>
        <fullName evidence="2">Uncharacterized protein</fullName>
    </submittedName>
</protein>
<reference evidence="2 3" key="1">
    <citation type="submission" date="2014-11" db="EMBL/GenBank/DDBJ databases">
        <authorList>
            <person name="Zhu J."/>
            <person name="Qi W."/>
            <person name="Song R."/>
        </authorList>
    </citation>
    <scope>NUCLEOTIDE SEQUENCE [LARGE SCALE GENOMIC DNA]</scope>
</reference>
<evidence type="ECO:0000313" key="3">
    <source>
        <dbReference type="Proteomes" id="UP000041254"/>
    </source>
</evidence>
<dbReference type="VEuPathDB" id="CryptoDB:Vbra_2758"/>
<name>A0A0G4EB03_VITBC</name>
<gene>
    <name evidence="2" type="ORF">Vbra_2758</name>
</gene>
<accession>A0A0G4EB03</accession>
<feature type="compositionally biased region" description="Polar residues" evidence="1">
    <location>
        <begin position="1"/>
        <end position="13"/>
    </location>
</feature>
<organism evidence="2 3">
    <name type="scientific">Vitrella brassicaformis (strain CCMP3155)</name>
    <dbReference type="NCBI Taxonomy" id="1169540"/>
    <lineage>
        <taxon>Eukaryota</taxon>
        <taxon>Sar</taxon>
        <taxon>Alveolata</taxon>
        <taxon>Colpodellida</taxon>
        <taxon>Vitrellaceae</taxon>
        <taxon>Vitrella</taxon>
    </lineage>
</organism>
<feature type="compositionally biased region" description="Polar residues" evidence="1">
    <location>
        <begin position="21"/>
        <end position="32"/>
    </location>
</feature>
<dbReference type="AlphaFoldDB" id="A0A0G4EB03"/>
<dbReference type="EMBL" id="CDMY01000097">
    <property type="protein sequence ID" value="CEL92638.1"/>
    <property type="molecule type" value="Genomic_DNA"/>
</dbReference>
<evidence type="ECO:0000256" key="1">
    <source>
        <dbReference type="SAM" id="MobiDB-lite"/>
    </source>
</evidence>
<evidence type="ECO:0000313" key="2">
    <source>
        <dbReference type="EMBL" id="CEL92638.1"/>
    </source>
</evidence>
<feature type="region of interest" description="Disordered" evidence="1">
    <location>
        <begin position="1"/>
        <end position="32"/>
    </location>
</feature>
<keyword evidence="3" id="KW-1185">Reference proteome</keyword>
<proteinExistence type="predicted"/>
<sequence length="162" mass="17033">MYTAHTNPLNQVRSPRLASASHGTVDQSVSAQSTRRWCRDRAIPAAVAEQSAASRPPAAFFSILNGHQKPRCQDGGGAFACSSCNGRATVSADREGELGLVVSVFIALDEHTAIDRYNEWLVQGGPPVSKHAPCWPSAYQLLPVGLAAARAEPTSPGGDPVG</sequence>